<keyword evidence="1" id="KW-0732">Signal</keyword>
<feature type="domain" description="ChrR-like cupin" evidence="2">
    <location>
        <begin position="25"/>
        <end position="128"/>
    </location>
</feature>
<evidence type="ECO:0000259" key="2">
    <source>
        <dbReference type="Pfam" id="PF12973"/>
    </source>
</evidence>
<dbReference type="Gene3D" id="2.60.120.10">
    <property type="entry name" value="Jelly Rolls"/>
    <property type="match status" value="1"/>
</dbReference>
<organism evidence="3 4">
    <name type="scientific">Ramlibacter monticola</name>
    <dbReference type="NCBI Taxonomy" id="1926872"/>
    <lineage>
        <taxon>Bacteria</taxon>
        <taxon>Pseudomonadati</taxon>
        <taxon>Pseudomonadota</taxon>
        <taxon>Betaproteobacteria</taxon>
        <taxon>Burkholderiales</taxon>
        <taxon>Comamonadaceae</taxon>
        <taxon>Ramlibacter</taxon>
    </lineage>
</organism>
<dbReference type="Proteomes" id="UP000599109">
    <property type="component" value="Unassembled WGS sequence"/>
</dbReference>
<feature type="chain" id="PRO_5037183764" evidence="1">
    <location>
        <begin position="18"/>
        <end position="149"/>
    </location>
</feature>
<dbReference type="InterPro" id="IPR011051">
    <property type="entry name" value="RmlC_Cupin_sf"/>
</dbReference>
<dbReference type="RefSeq" id="WP_201672197.1">
    <property type="nucleotide sequence ID" value="NZ_JAEQNE010000001.1"/>
</dbReference>
<gene>
    <name evidence="3" type="ORF">JJ685_00370</name>
</gene>
<dbReference type="SUPFAM" id="SSF51182">
    <property type="entry name" value="RmlC-like cupins"/>
    <property type="match status" value="1"/>
</dbReference>
<comment type="caution">
    <text evidence="3">The sequence shown here is derived from an EMBL/GenBank/DDBJ whole genome shotgun (WGS) entry which is preliminary data.</text>
</comment>
<dbReference type="CDD" id="cd06989">
    <property type="entry name" value="cupin_DRT102"/>
    <property type="match status" value="1"/>
</dbReference>
<feature type="signal peptide" evidence="1">
    <location>
        <begin position="1"/>
        <end position="17"/>
    </location>
</feature>
<evidence type="ECO:0000313" key="4">
    <source>
        <dbReference type="Proteomes" id="UP000599109"/>
    </source>
</evidence>
<keyword evidence="4" id="KW-1185">Reference proteome</keyword>
<reference evidence="3 4" key="1">
    <citation type="journal article" date="2017" name="Int. J. Syst. Evol. Microbiol.">
        <title>Ramlibacter monticola sp. nov., isolated from forest soil.</title>
        <authorList>
            <person name="Chaudhary D.K."/>
            <person name="Kim J."/>
        </authorList>
    </citation>
    <scope>NUCLEOTIDE SEQUENCE [LARGE SCALE GENOMIC DNA]</scope>
    <source>
        <strain evidence="3 4">KACC 19175</strain>
    </source>
</reference>
<name>A0A936YUW5_9BURK</name>
<accession>A0A936YUW5</accession>
<proteinExistence type="predicted"/>
<sequence>MKCVLVFALAAPFIALADPDPAAMTLTREADIRWVENPLVPGLRSAVLYGSPPKPGPYVIRVRFPPGTFSPPHFHAEDRQIVVIKGTWWVGSGAKWDRDSTTPVSAGSFVIHHANQIHYDGAKDEEVIVQITGVGTNATTLVDESGKPK</sequence>
<dbReference type="EMBL" id="JAEQNE010000001">
    <property type="protein sequence ID" value="MBL0389586.1"/>
    <property type="molecule type" value="Genomic_DNA"/>
</dbReference>
<dbReference type="AlphaFoldDB" id="A0A936YUW5"/>
<evidence type="ECO:0000256" key="1">
    <source>
        <dbReference type="SAM" id="SignalP"/>
    </source>
</evidence>
<protein>
    <submittedName>
        <fullName evidence="3">Cupin domain-containing protein</fullName>
    </submittedName>
</protein>
<dbReference type="InterPro" id="IPR025979">
    <property type="entry name" value="ChrR-like_cupin_dom"/>
</dbReference>
<dbReference type="InterPro" id="IPR014710">
    <property type="entry name" value="RmlC-like_jellyroll"/>
</dbReference>
<evidence type="ECO:0000313" key="3">
    <source>
        <dbReference type="EMBL" id="MBL0389586.1"/>
    </source>
</evidence>
<dbReference type="Pfam" id="PF12973">
    <property type="entry name" value="Cupin_7"/>
    <property type="match status" value="1"/>
</dbReference>